<gene>
    <name evidence="2" type="ORF">FKW77_009268</name>
</gene>
<sequence length="147" mass="16470">MPWMIEKKAADIQTTRVTAVSESAKTIEIPAYGLMKAYLADDSSSASANPLLSSLHERIQYLASKITGRFKEPFDPRAQYRLSEDSEIETTASTVLPKTRSTRASRESAYQTWRAESLLNGDREFDVEDLDPLPPSAGLDTRLRLKM</sequence>
<dbReference type="OrthoDB" id="3940033at2759"/>
<proteinExistence type="predicted"/>
<name>A0A517LD34_9PEZI</name>
<feature type="region of interest" description="Disordered" evidence="1">
    <location>
        <begin position="81"/>
        <end position="108"/>
    </location>
</feature>
<organism evidence="2 3">
    <name type="scientific">Venturia effusa</name>
    <dbReference type="NCBI Taxonomy" id="50376"/>
    <lineage>
        <taxon>Eukaryota</taxon>
        <taxon>Fungi</taxon>
        <taxon>Dikarya</taxon>
        <taxon>Ascomycota</taxon>
        <taxon>Pezizomycotina</taxon>
        <taxon>Dothideomycetes</taxon>
        <taxon>Pleosporomycetidae</taxon>
        <taxon>Venturiales</taxon>
        <taxon>Venturiaceae</taxon>
        <taxon>Venturia</taxon>
    </lineage>
</organism>
<dbReference type="Proteomes" id="UP000316270">
    <property type="component" value="Chromosome 9"/>
</dbReference>
<evidence type="ECO:0000313" key="3">
    <source>
        <dbReference type="Proteomes" id="UP000316270"/>
    </source>
</evidence>
<keyword evidence="3" id="KW-1185">Reference proteome</keyword>
<evidence type="ECO:0000256" key="1">
    <source>
        <dbReference type="SAM" id="MobiDB-lite"/>
    </source>
</evidence>
<protein>
    <submittedName>
        <fullName evidence="2">Uncharacterized protein</fullName>
    </submittedName>
</protein>
<dbReference type="EMBL" id="CP042193">
    <property type="protein sequence ID" value="QDS73496.1"/>
    <property type="molecule type" value="Genomic_DNA"/>
</dbReference>
<accession>A0A517LD34</accession>
<dbReference type="AlphaFoldDB" id="A0A517LD34"/>
<reference evidence="2 3" key="1">
    <citation type="submission" date="2019-07" db="EMBL/GenBank/DDBJ databases">
        <title>Finished genome of Venturia effusa.</title>
        <authorList>
            <person name="Young C.A."/>
            <person name="Cox M.P."/>
            <person name="Ganley A.R.D."/>
            <person name="David W.J."/>
        </authorList>
    </citation>
    <scope>NUCLEOTIDE SEQUENCE [LARGE SCALE GENOMIC DNA]</scope>
    <source>
        <strain evidence="3">albino</strain>
    </source>
</reference>
<evidence type="ECO:0000313" key="2">
    <source>
        <dbReference type="EMBL" id="QDS73496.1"/>
    </source>
</evidence>